<dbReference type="NCBIfam" id="TIGR02464">
    <property type="entry name" value="ribofla_fusion"/>
    <property type="match status" value="1"/>
</dbReference>
<evidence type="ECO:0000259" key="2">
    <source>
        <dbReference type="Pfam" id="PF08719"/>
    </source>
</evidence>
<feature type="region of interest" description="Disordered" evidence="1">
    <location>
        <begin position="1"/>
        <end position="36"/>
    </location>
</feature>
<dbReference type="Proteomes" id="UP000504606">
    <property type="component" value="Unplaced"/>
</dbReference>
<accession>A0A6J1RXA3</accession>
<dbReference type="GeneID" id="113202783"/>
<feature type="region of interest" description="Disordered" evidence="1">
    <location>
        <begin position="306"/>
        <end position="330"/>
    </location>
</feature>
<dbReference type="InterPro" id="IPR037238">
    <property type="entry name" value="YbiA-like_sf"/>
</dbReference>
<feature type="region of interest" description="Disordered" evidence="1">
    <location>
        <begin position="178"/>
        <end position="294"/>
    </location>
</feature>
<dbReference type="CDD" id="cd15457">
    <property type="entry name" value="NADAR"/>
    <property type="match status" value="1"/>
</dbReference>
<dbReference type="OrthoDB" id="206452at2759"/>
<feature type="compositionally biased region" description="Polar residues" evidence="1">
    <location>
        <begin position="181"/>
        <end position="191"/>
    </location>
</feature>
<keyword evidence="3" id="KW-1185">Reference proteome</keyword>
<dbReference type="InterPro" id="IPR012816">
    <property type="entry name" value="NADAR"/>
</dbReference>
<dbReference type="SUPFAM" id="SSF143990">
    <property type="entry name" value="YbiA-like"/>
    <property type="match status" value="1"/>
</dbReference>
<name>A0A6J1RXA3_FRAOC</name>
<protein>
    <submittedName>
        <fullName evidence="4">Uncharacterized protein LOC113202783 isoform X1</fullName>
    </submittedName>
</protein>
<dbReference type="Pfam" id="PF08719">
    <property type="entry name" value="NADAR"/>
    <property type="match status" value="1"/>
</dbReference>
<reference evidence="4" key="1">
    <citation type="submission" date="2025-08" db="UniProtKB">
        <authorList>
            <consortium name="RefSeq"/>
        </authorList>
    </citation>
    <scope>IDENTIFICATION</scope>
    <source>
        <tissue evidence="4">Whole organism</tissue>
    </source>
</reference>
<dbReference type="RefSeq" id="XP_026272963.1">
    <property type="nucleotide sequence ID" value="XM_026417178.2"/>
</dbReference>
<evidence type="ECO:0000313" key="4">
    <source>
        <dbReference type="RefSeq" id="XP_026272963.1"/>
    </source>
</evidence>
<organism evidence="3 4">
    <name type="scientific">Frankliniella occidentalis</name>
    <name type="common">Western flower thrips</name>
    <name type="synonym">Euthrips occidentalis</name>
    <dbReference type="NCBI Taxonomy" id="133901"/>
    <lineage>
        <taxon>Eukaryota</taxon>
        <taxon>Metazoa</taxon>
        <taxon>Ecdysozoa</taxon>
        <taxon>Arthropoda</taxon>
        <taxon>Hexapoda</taxon>
        <taxon>Insecta</taxon>
        <taxon>Pterygota</taxon>
        <taxon>Neoptera</taxon>
        <taxon>Paraneoptera</taxon>
        <taxon>Thysanoptera</taxon>
        <taxon>Terebrantia</taxon>
        <taxon>Thripoidea</taxon>
        <taxon>Thripidae</taxon>
        <taxon>Frankliniella</taxon>
    </lineage>
</organism>
<sequence length="330" mass="36031">MNRKRKATGEEPVINAGARLDGGSAPPAPSGPPPSEITSFRGDYHFLSNFYKSPIVQDGIEYPTVEHAFQAAKCLDRSSKLSLVVNKNPVVVKRLGRRVQLRPDWESVKVDLMHEILSLKFAPNTEFATLLLATGEAKLIEGNRWHDNFWGACQCDKHRVTTGANHLGKLLMRVRDELRSSTKSGNRTLTIPDTVPIKEEPDTSPATLPAKEQIKEEPDTLTATLSASDKIKTEPDTSTVTLPATPKIKGEPDTSSDTDLTTVPTPSKEETDSAGTSLPTPDIAPSKEESNQKSVRVCNGLDTFAPFRYGFNLTPPQGGTKRVKLSEDSD</sequence>
<gene>
    <name evidence="4" type="primary">LOC113202783</name>
</gene>
<dbReference type="Gene3D" id="1.10.357.40">
    <property type="entry name" value="YbiA-like"/>
    <property type="match status" value="1"/>
</dbReference>
<dbReference type="AlphaFoldDB" id="A0A6J1RXA3"/>
<dbReference type="KEGG" id="foc:113202783"/>
<evidence type="ECO:0000256" key="1">
    <source>
        <dbReference type="SAM" id="MobiDB-lite"/>
    </source>
</evidence>
<feature type="domain" description="NADAR" evidence="2">
    <location>
        <begin position="43"/>
        <end position="179"/>
    </location>
</feature>
<evidence type="ECO:0000313" key="3">
    <source>
        <dbReference type="Proteomes" id="UP000504606"/>
    </source>
</evidence>
<feature type="compositionally biased region" description="Pro residues" evidence="1">
    <location>
        <begin position="26"/>
        <end position="35"/>
    </location>
</feature>
<feature type="compositionally biased region" description="Polar residues" evidence="1">
    <location>
        <begin position="253"/>
        <end position="265"/>
    </location>
</feature>
<proteinExistence type="predicted"/>